<name>A0A1Y2FUF8_PROLT</name>
<gene>
    <name evidence="2" type="ORF">BCR37DRAFT_390648</name>
</gene>
<dbReference type="GeneID" id="63787489"/>
<keyword evidence="3" id="KW-1185">Reference proteome</keyword>
<evidence type="ECO:0000313" key="3">
    <source>
        <dbReference type="Proteomes" id="UP000193685"/>
    </source>
</evidence>
<feature type="transmembrane region" description="Helical" evidence="1">
    <location>
        <begin position="47"/>
        <end position="70"/>
    </location>
</feature>
<feature type="transmembrane region" description="Helical" evidence="1">
    <location>
        <begin position="76"/>
        <end position="98"/>
    </location>
</feature>
<evidence type="ECO:0000313" key="2">
    <source>
        <dbReference type="EMBL" id="ORY86924.1"/>
    </source>
</evidence>
<comment type="caution">
    <text evidence="2">The sequence shown here is derived from an EMBL/GenBank/DDBJ whole genome shotgun (WGS) entry which is preliminary data.</text>
</comment>
<keyword evidence="1" id="KW-0812">Transmembrane</keyword>
<dbReference type="Proteomes" id="UP000193685">
    <property type="component" value="Unassembled WGS sequence"/>
</dbReference>
<dbReference type="RefSeq" id="XP_040727780.1">
    <property type="nucleotide sequence ID" value="XM_040870890.1"/>
</dbReference>
<sequence>MAVANQFFRMFTSRAISAATSATEPYSTASSMVALTRLALSPINTNLPFLLAILAGLTAVVAVPAVAWSSRTWLKFAFAFTVLTMAAEIAMGISLWVISLLPVKTFLQPWVTASNAAKLGVGRTQAGLSGNMIAAVQDSFNCCSYVALSAPDNATAVLRTFVTSAACPNIDVASSKAYCGQIFADKFANPLLYDHTVHASLLMLA</sequence>
<keyword evidence="1" id="KW-0472">Membrane</keyword>
<proteinExistence type="predicted"/>
<dbReference type="AlphaFoldDB" id="A0A1Y2FUF8"/>
<keyword evidence="1" id="KW-1133">Transmembrane helix</keyword>
<accession>A0A1Y2FUF8</accession>
<organism evidence="2 3">
    <name type="scientific">Protomyces lactucae-debilis</name>
    <dbReference type="NCBI Taxonomy" id="2754530"/>
    <lineage>
        <taxon>Eukaryota</taxon>
        <taxon>Fungi</taxon>
        <taxon>Dikarya</taxon>
        <taxon>Ascomycota</taxon>
        <taxon>Taphrinomycotina</taxon>
        <taxon>Taphrinomycetes</taxon>
        <taxon>Taphrinales</taxon>
        <taxon>Protomycetaceae</taxon>
        <taxon>Protomyces</taxon>
    </lineage>
</organism>
<protein>
    <submittedName>
        <fullName evidence="2">Uncharacterized protein</fullName>
    </submittedName>
</protein>
<reference evidence="2 3" key="1">
    <citation type="submission" date="2016-07" db="EMBL/GenBank/DDBJ databases">
        <title>Pervasive Adenine N6-methylation of Active Genes in Fungi.</title>
        <authorList>
            <consortium name="DOE Joint Genome Institute"/>
            <person name="Mondo S.J."/>
            <person name="Dannebaum R.O."/>
            <person name="Kuo R.C."/>
            <person name="Labutti K."/>
            <person name="Haridas S."/>
            <person name="Kuo A."/>
            <person name="Salamov A."/>
            <person name="Ahrendt S.R."/>
            <person name="Lipzen A."/>
            <person name="Sullivan W."/>
            <person name="Andreopoulos W.B."/>
            <person name="Clum A."/>
            <person name="Lindquist E."/>
            <person name="Daum C."/>
            <person name="Ramamoorthy G.K."/>
            <person name="Gryganskyi A."/>
            <person name="Culley D."/>
            <person name="Magnuson J.K."/>
            <person name="James T.Y."/>
            <person name="O'Malley M.A."/>
            <person name="Stajich J.E."/>
            <person name="Spatafora J.W."/>
            <person name="Visel A."/>
            <person name="Grigoriev I.V."/>
        </authorList>
    </citation>
    <scope>NUCLEOTIDE SEQUENCE [LARGE SCALE GENOMIC DNA]</scope>
    <source>
        <strain evidence="2 3">12-1054</strain>
    </source>
</reference>
<dbReference type="EMBL" id="MCFI01000002">
    <property type="protein sequence ID" value="ORY86924.1"/>
    <property type="molecule type" value="Genomic_DNA"/>
</dbReference>
<evidence type="ECO:0000256" key="1">
    <source>
        <dbReference type="SAM" id="Phobius"/>
    </source>
</evidence>